<dbReference type="Gene3D" id="3.40.1410.10">
    <property type="entry name" value="Chorismate lyase-like"/>
    <property type="match status" value="1"/>
</dbReference>
<protein>
    <recommendedName>
        <fullName evidence="4">Trehalose operon repressor</fullName>
    </recommendedName>
</protein>
<dbReference type="CDD" id="cd07377">
    <property type="entry name" value="WHTH_GntR"/>
    <property type="match status" value="1"/>
</dbReference>
<dbReference type="NCBIfam" id="TIGR02404">
    <property type="entry name" value="trehalos_R_Bsub"/>
    <property type="match status" value="1"/>
</dbReference>
<dbReference type="InterPro" id="IPR036388">
    <property type="entry name" value="WH-like_DNA-bd_sf"/>
</dbReference>
<dbReference type="SMART" id="SM00866">
    <property type="entry name" value="UTRA"/>
    <property type="match status" value="1"/>
</dbReference>
<evidence type="ECO:0000259" key="5">
    <source>
        <dbReference type="PROSITE" id="PS50949"/>
    </source>
</evidence>
<gene>
    <name evidence="6" type="ORF">SPI02_20370</name>
</gene>
<dbReference type="Pfam" id="PF00392">
    <property type="entry name" value="GntR"/>
    <property type="match status" value="1"/>
</dbReference>
<dbReference type="Gene3D" id="1.10.10.10">
    <property type="entry name" value="Winged helix-like DNA-binding domain superfamily/Winged helix DNA-binding domain"/>
    <property type="match status" value="1"/>
</dbReference>
<dbReference type="InterPro" id="IPR050679">
    <property type="entry name" value="Bact_HTH_transcr_reg"/>
</dbReference>
<dbReference type="AlphaFoldDB" id="A0A239UK88"/>
<feature type="domain" description="HTH gntR-type" evidence="5">
    <location>
        <begin position="5"/>
        <end position="73"/>
    </location>
</feature>
<dbReference type="EMBL" id="BKAR01000030">
    <property type="protein sequence ID" value="GEP85452.1"/>
    <property type="molecule type" value="Genomic_DNA"/>
</dbReference>
<dbReference type="SUPFAM" id="SSF46785">
    <property type="entry name" value="Winged helix' DNA-binding domain"/>
    <property type="match status" value="1"/>
</dbReference>
<dbReference type="InterPro" id="IPR000524">
    <property type="entry name" value="Tscrpt_reg_HTH_GntR"/>
</dbReference>
<dbReference type="GO" id="GO:0003677">
    <property type="term" value="F:DNA binding"/>
    <property type="evidence" value="ECO:0007669"/>
    <property type="project" value="UniProtKB-UniRule"/>
</dbReference>
<dbReference type="PANTHER" id="PTHR44846:SF12">
    <property type="entry name" value="HTH-TYPE TRANSCRIPTIONAL REGULATOR TRER"/>
    <property type="match status" value="1"/>
</dbReference>
<dbReference type="InterPro" id="IPR036390">
    <property type="entry name" value="WH_DNA-bd_sf"/>
</dbReference>
<organism evidence="6 7">
    <name type="scientific">Staphylococcus piscifermentans</name>
    <dbReference type="NCBI Taxonomy" id="70258"/>
    <lineage>
        <taxon>Bacteria</taxon>
        <taxon>Bacillati</taxon>
        <taxon>Bacillota</taxon>
        <taxon>Bacilli</taxon>
        <taxon>Bacillales</taxon>
        <taxon>Staphylococcaceae</taxon>
        <taxon>Staphylococcus</taxon>
    </lineage>
</organism>
<dbReference type="GO" id="GO:0045892">
    <property type="term" value="P:negative regulation of DNA-templated transcription"/>
    <property type="evidence" value="ECO:0007669"/>
    <property type="project" value="TreeGrafter"/>
</dbReference>
<evidence type="ECO:0000256" key="3">
    <source>
        <dbReference type="ARBA" id="ARBA00023163"/>
    </source>
</evidence>
<evidence type="ECO:0000313" key="6">
    <source>
        <dbReference type="EMBL" id="GEP85452.1"/>
    </source>
</evidence>
<dbReference type="SUPFAM" id="SSF64288">
    <property type="entry name" value="Chorismate lyase-like"/>
    <property type="match status" value="1"/>
</dbReference>
<dbReference type="InterPro" id="IPR028978">
    <property type="entry name" value="Chorismate_lyase_/UTRA_dom_sf"/>
</dbReference>
<keyword evidence="3" id="KW-0804">Transcription</keyword>
<name>A0A239UK88_9STAP</name>
<dbReference type="InterPro" id="IPR012770">
    <property type="entry name" value="TreR"/>
</dbReference>
<evidence type="ECO:0000256" key="2">
    <source>
        <dbReference type="ARBA" id="ARBA00023125"/>
    </source>
</evidence>
<evidence type="ECO:0000256" key="4">
    <source>
        <dbReference type="NCBIfam" id="TIGR02404"/>
    </source>
</evidence>
<sequence length="240" mass="27731">MLTKPKKFTKIYDDLKASILNEEIKYGEQLPSENDLVTTYKASRETVRRALNLLVSEGMIQKIRGKGSIVIYQGVTEFPFSKLTSFKEVQERLGIELETEVKVLEKETAGEVPNVREALNLSNEDKLWHLIRYRKANGRVKIIDEDYLVEAIVPNLTEDIVSDSLYNYIEQDLGLDISYSRKAITFEPFSEQEYEAFGDINPPYTATVRGVVHLKDMTKFQYNVAKHIATDFRFVDFSRR</sequence>
<comment type="caution">
    <text evidence="6">The sequence shown here is derived from an EMBL/GenBank/DDBJ whole genome shotgun (WGS) entry which is preliminary data.</text>
</comment>
<dbReference type="GO" id="GO:0003700">
    <property type="term" value="F:DNA-binding transcription factor activity"/>
    <property type="evidence" value="ECO:0007669"/>
    <property type="project" value="UniProtKB-UniRule"/>
</dbReference>
<keyword evidence="2" id="KW-0238">DNA-binding</keyword>
<dbReference type="RefSeq" id="WP_095106992.1">
    <property type="nucleotide sequence ID" value="NZ_BKAR01000030.1"/>
</dbReference>
<dbReference type="OrthoDB" id="9816541at2"/>
<dbReference type="PANTHER" id="PTHR44846">
    <property type="entry name" value="MANNOSYL-D-GLYCERATE TRANSPORT/METABOLISM SYSTEM REPRESSOR MNGR-RELATED"/>
    <property type="match status" value="1"/>
</dbReference>
<keyword evidence="1" id="KW-0805">Transcription regulation</keyword>
<dbReference type="SMART" id="SM00345">
    <property type="entry name" value="HTH_GNTR"/>
    <property type="match status" value="1"/>
</dbReference>
<dbReference type="InterPro" id="IPR011663">
    <property type="entry name" value="UTRA"/>
</dbReference>
<dbReference type="Proteomes" id="UP000321736">
    <property type="component" value="Unassembled WGS sequence"/>
</dbReference>
<dbReference type="PROSITE" id="PS50949">
    <property type="entry name" value="HTH_GNTR"/>
    <property type="match status" value="1"/>
</dbReference>
<dbReference type="PRINTS" id="PR00035">
    <property type="entry name" value="HTHGNTR"/>
</dbReference>
<evidence type="ECO:0000256" key="1">
    <source>
        <dbReference type="ARBA" id="ARBA00023015"/>
    </source>
</evidence>
<dbReference type="Pfam" id="PF07702">
    <property type="entry name" value="UTRA"/>
    <property type="match status" value="1"/>
</dbReference>
<evidence type="ECO:0000313" key="7">
    <source>
        <dbReference type="Proteomes" id="UP000321736"/>
    </source>
</evidence>
<keyword evidence="7" id="KW-1185">Reference proteome</keyword>
<accession>A0A239UK88</accession>
<proteinExistence type="predicted"/>
<reference evidence="6 7" key="1">
    <citation type="submission" date="2019-07" db="EMBL/GenBank/DDBJ databases">
        <title>Whole genome shotgun sequence of Staphylococcus piscifermentans NBRC 109625.</title>
        <authorList>
            <person name="Hosoyama A."/>
            <person name="Uohara A."/>
            <person name="Ohji S."/>
            <person name="Ichikawa N."/>
        </authorList>
    </citation>
    <scope>NUCLEOTIDE SEQUENCE [LARGE SCALE GENOMIC DNA]</scope>
    <source>
        <strain evidence="6 7">NBRC 109625</strain>
    </source>
</reference>